<dbReference type="GeneTree" id="ENSGT00390000011294"/>
<proteinExistence type="predicted"/>
<evidence type="ECO:0000313" key="3">
    <source>
        <dbReference type="Proteomes" id="UP000265120"/>
    </source>
</evidence>
<dbReference type="Pfam" id="PF21673">
    <property type="entry name" value="CCDC93_N"/>
    <property type="match status" value="1"/>
</dbReference>
<keyword evidence="3" id="KW-1185">Reference proteome</keyword>
<feature type="domain" description="CCDC93 N-terminal" evidence="1">
    <location>
        <begin position="35"/>
        <end position="97"/>
    </location>
</feature>
<reference evidence="2" key="3">
    <citation type="submission" date="2025-09" db="UniProtKB">
        <authorList>
            <consortium name="Ensembl"/>
        </authorList>
    </citation>
    <scope>IDENTIFICATION</scope>
</reference>
<dbReference type="InParanoid" id="A0A3P8X079"/>
<dbReference type="OMA" id="FQNSTCK"/>
<evidence type="ECO:0000259" key="1">
    <source>
        <dbReference type="Pfam" id="PF21673"/>
    </source>
</evidence>
<reference evidence="2 3" key="1">
    <citation type="journal article" date="2014" name="Nat. Genet.">
        <title>Whole-genome sequence of a flatfish provides insights into ZW sex chromosome evolution and adaptation to a benthic lifestyle.</title>
        <authorList>
            <person name="Chen S."/>
            <person name="Zhang G."/>
            <person name="Shao C."/>
            <person name="Huang Q."/>
            <person name="Liu G."/>
            <person name="Zhang P."/>
            <person name="Song W."/>
            <person name="An N."/>
            <person name="Chalopin D."/>
            <person name="Volff J.N."/>
            <person name="Hong Y."/>
            <person name="Li Q."/>
            <person name="Sha Z."/>
            <person name="Zhou H."/>
            <person name="Xie M."/>
            <person name="Yu Q."/>
            <person name="Liu Y."/>
            <person name="Xiang H."/>
            <person name="Wang N."/>
            <person name="Wu K."/>
            <person name="Yang C."/>
            <person name="Zhou Q."/>
            <person name="Liao X."/>
            <person name="Yang L."/>
            <person name="Hu Q."/>
            <person name="Zhang J."/>
            <person name="Meng L."/>
            <person name="Jin L."/>
            <person name="Tian Y."/>
            <person name="Lian J."/>
            <person name="Yang J."/>
            <person name="Miao G."/>
            <person name="Liu S."/>
            <person name="Liang Z."/>
            <person name="Yan F."/>
            <person name="Li Y."/>
            <person name="Sun B."/>
            <person name="Zhang H."/>
            <person name="Zhang J."/>
            <person name="Zhu Y."/>
            <person name="Du M."/>
            <person name="Zhao Y."/>
            <person name="Schartl M."/>
            <person name="Tang Q."/>
            <person name="Wang J."/>
        </authorList>
    </citation>
    <scope>NUCLEOTIDE SEQUENCE</scope>
</reference>
<dbReference type="PANTHER" id="PTHR16441:SF0">
    <property type="entry name" value="COILED-COIL DOMAIN-CONTAINING PROTEIN 93"/>
    <property type="match status" value="1"/>
</dbReference>
<dbReference type="PANTHER" id="PTHR16441">
    <property type="entry name" value="FIDIPIDINE"/>
    <property type="match status" value="1"/>
</dbReference>
<dbReference type="GO" id="GO:0006893">
    <property type="term" value="P:Golgi to plasma membrane transport"/>
    <property type="evidence" value="ECO:0007669"/>
    <property type="project" value="TreeGrafter"/>
</dbReference>
<dbReference type="InterPro" id="IPR048747">
    <property type="entry name" value="CCDC93_N"/>
</dbReference>
<dbReference type="InterPro" id="IPR039116">
    <property type="entry name" value="CCDC93"/>
</dbReference>
<evidence type="ECO:0000313" key="2">
    <source>
        <dbReference type="Ensembl" id="ENSCSEP00000032232.1"/>
    </source>
</evidence>
<dbReference type="STRING" id="244447.ENSCSEP00000032232"/>
<accession>A0A3P8X079</accession>
<protein>
    <recommendedName>
        <fullName evidence="1">CCDC93 N-terminal domain-containing protein</fullName>
    </recommendedName>
</protein>
<dbReference type="Proteomes" id="UP000265120">
    <property type="component" value="Chromosome 16"/>
</dbReference>
<organism evidence="2 3">
    <name type="scientific">Cynoglossus semilaevis</name>
    <name type="common">Tongue sole</name>
    <dbReference type="NCBI Taxonomy" id="244447"/>
    <lineage>
        <taxon>Eukaryota</taxon>
        <taxon>Metazoa</taxon>
        <taxon>Chordata</taxon>
        <taxon>Craniata</taxon>
        <taxon>Vertebrata</taxon>
        <taxon>Euteleostomi</taxon>
        <taxon>Actinopterygii</taxon>
        <taxon>Neopterygii</taxon>
        <taxon>Teleostei</taxon>
        <taxon>Neoteleostei</taxon>
        <taxon>Acanthomorphata</taxon>
        <taxon>Carangaria</taxon>
        <taxon>Pleuronectiformes</taxon>
        <taxon>Pleuronectoidei</taxon>
        <taxon>Cynoglossidae</taxon>
        <taxon>Cynoglossinae</taxon>
        <taxon>Cynoglossus</taxon>
    </lineage>
</organism>
<sequence length="98" mass="10963">MAATCLFPSKKTGLIKGAQYDQEGKFTEVETREDEEQNIKLAEILELLLAAGYFRARIKGLSSFDKVVGGMTWCITTCNFGIDVDLLFQENSTICQKM</sequence>
<reference evidence="2" key="2">
    <citation type="submission" date="2025-08" db="UniProtKB">
        <authorList>
            <consortium name="Ensembl"/>
        </authorList>
    </citation>
    <scope>IDENTIFICATION</scope>
</reference>
<dbReference type="AlphaFoldDB" id="A0A3P8X079"/>
<name>A0A3P8X079_CYNSE</name>
<dbReference type="Ensembl" id="ENSCSET00000032652.1">
    <property type="protein sequence ID" value="ENSCSEP00000032232.1"/>
    <property type="gene ID" value="ENSCSEG00000020687.1"/>
</dbReference>